<keyword evidence="3 5" id="KW-0547">Nucleotide-binding</keyword>
<evidence type="ECO:0000256" key="3">
    <source>
        <dbReference type="ARBA" id="ARBA00022741"/>
    </source>
</evidence>
<keyword evidence="4 5" id="KW-0418">Kinase</keyword>
<dbReference type="NCBIfam" id="NF003742">
    <property type="entry name" value="PRK05339.1"/>
    <property type="match status" value="1"/>
</dbReference>
<evidence type="ECO:0000256" key="4">
    <source>
        <dbReference type="ARBA" id="ARBA00022777"/>
    </source>
</evidence>
<dbReference type="Proteomes" id="UP001165395">
    <property type="component" value="Unassembled WGS sequence"/>
</dbReference>
<gene>
    <name evidence="6" type="ORF">LIN78_16775</name>
</gene>
<dbReference type="EC" id="2.7.4.28" evidence="5"/>
<dbReference type="HAMAP" id="MF_01062">
    <property type="entry name" value="PSRP"/>
    <property type="match status" value="1"/>
</dbReference>
<comment type="function">
    <text evidence="5">Bifunctional serine/threonine kinase and phosphorylase involved in the regulation of the phosphoenolpyruvate synthase (PEPS) by catalyzing its phosphorylation/dephosphorylation.</text>
</comment>
<evidence type="ECO:0000256" key="5">
    <source>
        <dbReference type="HAMAP-Rule" id="MF_01062"/>
    </source>
</evidence>
<name>A0ABS8DAL2_9NEIS</name>
<protein>
    <recommendedName>
        <fullName evidence="5">Putative phosphoenolpyruvate synthase regulatory protein</fullName>
        <shortName evidence="5">PEP synthase regulatory protein</shortName>
        <shortName evidence="5">PSRP</shortName>
        <ecNumber evidence="5">2.7.11.33</ecNumber>
        <ecNumber evidence="5">2.7.4.28</ecNumber>
    </recommendedName>
    <alternativeName>
        <fullName evidence="5">Pyruvate, water dikinase regulatory protein</fullName>
    </alternativeName>
</protein>
<keyword evidence="2 5" id="KW-0808">Transferase</keyword>
<dbReference type="InterPro" id="IPR026530">
    <property type="entry name" value="PSRP"/>
</dbReference>
<dbReference type="GO" id="GO:0016301">
    <property type="term" value="F:kinase activity"/>
    <property type="evidence" value="ECO:0007669"/>
    <property type="project" value="UniProtKB-KW"/>
</dbReference>
<comment type="catalytic activity">
    <reaction evidence="5">
        <text>[pyruvate, water dikinase]-phosphate + phosphate + H(+) = [pyruvate, water dikinase] + diphosphate</text>
        <dbReference type="Rhea" id="RHEA:48580"/>
        <dbReference type="Rhea" id="RHEA-COMP:11425"/>
        <dbReference type="Rhea" id="RHEA-COMP:11426"/>
        <dbReference type="ChEBI" id="CHEBI:15378"/>
        <dbReference type="ChEBI" id="CHEBI:33019"/>
        <dbReference type="ChEBI" id="CHEBI:43176"/>
        <dbReference type="ChEBI" id="CHEBI:43474"/>
        <dbReference type="ChEBI" id="CHEBI:68546"/>
        <dbReference type="EC" id="2.7.4.28"/>
    </reaction>
</comment>
<evidence type="ECO:0000313" key="7">
    <source>
        <dbReference type="Proteomes" id="UP001165395"/>
    </source>
</evidence>
<reference evidence="6" key="1">
    <citation type="submission" date="2021-10" db="EMBL/GenBank/DDBJ databases">
        <title>The complete genome sequence of Leeia sp. TBRC 13508.</title>
        <authorList>
            <person name="Charoenyingcharoen P."/>
            <person name="Yukphan P."/>
        </authorList>
    </citation>
    <scope>NUCLEOTIDE SEQUENCE</scope>
    <source>
        <strain evidence="6">TBRC 13508</strain>
    </source>
</reference>
<accession>A0ABS8DAL2</accession>
<keyword evidence="7" id="KW-1185">Reference proteome</keyword>
<organism evidence="6 7">
    <name type="scientific">Leeia speluncae</name>
    <dbReference type="NCBI Taxonomy" id="2884804"/>
    <lineage>
        <taxon>Bacteria</taxon>
        <taxon>Pseudomonadati</taxon>
        <taxon>Pseudomonadota</taxon>
        <taxon>Betaproteobacteria</taxon>
        <taxon>Neisseriales</taxon>
        <taxon>Leeiaceae</taxon>
        <taxon>Leeia</taxon>
    </lineage>
</organism>
<dbReference type="Pfam" id="PF03618">
    <property type="entry name" value="Kinase-PPPase"/>
    <property type="match status" value="1"/>
</dbReference>
<dbReference type="RefSeq" id="WP_227182033.1">
    <property type="nucleotide sequence ID" value="NZ_JAJBZT010000013.1"/>
</dbReference>
<dbReference type="PANTHER" id="PTHR31756">
    <property type="entry name" value="PYRUVATE, PHOSPHATE DIKINASE REGULATORY PROTEIN 1, CHLOROPLASTIC"/>
    <property type="match status" value="1"/>
</dbReference>
<sequence>MSSQRKVFFVSDRTGITAEVLGHSLLTQFEGIAFKRTTLPFIDSVEKAQAVAQQLADFCLESETRPIVFSTMVDGAIRNALRQRNNALHLDFFEKFIDPLEQELGMMSSHTMGKSHAIDDNDEYKTRIDAVNFTMNSDDGASTKHYDEADVILVGVSRSGKTPTCLYLALHYGIKAANYPLVPEDFDSEKLPNRLQPYRQKLFGLTIHPERLQQIRRERKPDSRYAALDNCKFELAEAESLMRRERIPFLDTTHKSVEELASTIIHSAGLTRRLF</sequence>
<dbReference type="PANTHER" id="PTHR31756:SF3">
    <property type="entry name" value="PYRUVATE, PHOSPHATE DIKINASE REGULATORY PROTEIN 1, CHLOROPLASTIC"/>
    <property type="match status" value="1"/>
</dbReference>
<dbReference type="EC" id="2.7.11.33" evidence="5"/>
<evidence type="ECO:0000313" key="6">
    <source>
        <dbReference type="EMBL" id="MCB6185202.1"/>
    </source>
</evidence>
<evidence type="ECO:0000256" key="1">
    <source>
        <dbReference type="ARBA" id="ARBA00022527"/>
    </source>
</evidence>
<dbReference type="InterPro" id="IPR005177">
    <property type="entry name" value="Kinase-pyrophosphorylase"/>
</dbReference>
<comment type="caution">
    <text evidence="6">The sequence shown here is derived from an EMBL/GenBank/DDBJ whole genome shotgun (WGS) entry which is preliminary data.</text>
</comment>
<keyword evidence="1 5" id="KW-0723">Serine/threonine-protein kinase</keyword>
<proteinExistence type="inferred from homology"/>
<feature type="binding site" evidence="5">
    <location>
        <begin position="155"/>
        <end position="162"/>
    </location>
    <ligand>
        <name>ADP</name>
        <dbReference type="ChEBI" id="CHEBI:456216"/>
    </ligand>
</feature>
<evidence type="ECO:0000256" key="2">
    <source>
        <dbReference type="ARBA" id="ARBA00022679"/>
    </source>
</evidence>
<dbReference type="EMBL" id="JAJBZT010000013">
    <property type="protein sequence ID" value="MCB6185202.1"/>
    <property type="molecule type" value="Genomic_DNA"/>
</dbReference>
<comment type="catalytic activity">
    <reaction evidence="5">
        <text>[pyruvate, water dikinase] + ADP = [pyruvate, water dikinase]-phosphate + AMP + H(+)</text>
        <dbReference type="Rhea" id="RHEA:46020"/>
        <dbReference type="Rhea" id="RHEA-COMP:11425"/>
        <dbReference type="Rhea" id="RHEA-COMP:11426"/>
        <dbReference type="ChEBI" id="CHEBI:15378"/>
        <dbReference type="ChEBI" id="CHEBI:43176"/>
        <dbReference type="ChEBI" id="CHEBI:68546"/>
        <dbReference type="ChEBI" id="CHEBI:456215"/>
        <dbReference type="ChEBI" id="CHEBI:456216"/>
        <dbReference type="EC" id="2.7.11.33"/>
    </reaction>
</comment>
<comment type="similarity">
    <text evidence="5">Belongs to the pyruvate, phosphate/water dikinase regulatory protein family. PSRP subfamily.</text>
</comment>